<evidence type="ECO:0000256" key="1">
    <source>
        <dbReference type="ARBA" id="ARBA00022730"/>
    </source>
</evidence>
<keyword evidence="3 7" id="KW-0378">Hydrolase</keyword>
<keyword evidence="7" id="KW-0540">Nuclease</keyword>
<keyword evidence="2 7" id="KW-0547">Nucleotide-binding</keyword>
<dbReference type="GO" id="GO:0045910">
    <property type="term" value="P:negative regulation of DNA recombination"/>
    <property type="evidence" value="ECO:0007669"/>
    <property type="project" value="InterPro"/>
</dbReference>
<dbReference type="PROSITE" id="PS50828">
    <property type="entry name" value="SMR"/>
    <property type="match status" value="1"/>
</dbReference>
<protein>
    <recommendedName>
        <fullName evidence="7">Endonuclease MutS2</fullName>
        <ecNumber evidence="7">3.1.-.-</ecNumber>
    </recommendedName>
    <alternativeName>
        <fullName evidence="7">Ribosome-associated protein quality control-upstream factor</fullName>
        <shortName evidence="7">RQC-upstream factor</shortName>
        <shortName evidence="7">RqcU</shortName>
        <ecNumber evidence="7">3.6.4.-</ecNumber>
    </alternativeName>
</protein>
<dbReference type="GO" id="GO:0006298">
    <property type="term" value="P:mismatch repair"/>
    <property type="evidence" value="ECO:0007669"/>
    <property type="project" value="InterPro"/>
</dbReference>
<dbReference type="FunFam" id="3.40.50.300:FF:000830">
    <property type="entry name" value="Endonuclease MutS2"/>
    <property type="match status" value="1"/>
</dbReference>
<dbReference type="EC" id="3.1.-.-" evidence="7"/>
<keyword evidence="12" id="KW-1185">Reference proteome</keyword>
<dbReference type="InterPro" id="IPR000432">
    <property type="entry name" value="DNA_mismatch_repair_MutS_C"/>
</dbReference>
<evidence type="ECO:0000256" key="9">
    <source>
        <dbReference type="SAM" id="MobiDB-lite"/>
    </source>
</evidence>
<feature type="coiled-coil region" evidence="8">
    <location>
        <begin position="167"/>
        <end position="194"/>
    </location>
</feature>
<gene>
    <name evidence="7" type="primary">mutS2</name>
    <name evidence="7" type="synonym">rqcU</name>
    <name evidence="11" type="ORF">CAP_2891</name>
</gene>
<dbReference type="RefSeq" id="WP_044241161.1">
    <property type="nucleotide sequence ID" value="NZ_ASRX01000020.1"/>
</dbReference>
<feature type="region of interest" description="Disordered" evidence="9">
    <location>
        <begin position="308"/>
        <end position="336"/>
    </location>
</feature>
<evidence type="ECO:0000313" key="11">
    <source>
        <dbReference type="EMBL" id="EYF05889.1"/>
    </source>
</evidence>
<dbReference type="InterPro" id="IPR002625">
    <property type="entry name" value="Smr_dom"/>
</dbReference>
<keyword evidence="4 7" id="KW-0067">ATP-binding</keyword>
<accession>A0A017T9G7</accession>
<dbReference type="AlphaFoldDB" id="A0A017T9G7"/>
<keyword evidence="6 7" id="KW-0238">DNA-binding</keyword>
<dbReference type="GO" id="GO:0005524">
    <property type="term" value="F:ATP binding"/>
    <property type="evidence" value="ECO:0007669"/>
    <property type="project" value="UniProtKB-UniRule"/>
</dbReference>
<dbReference type="GO" id="GO:0140664">
    <property type="term" value="F:ATP-dependent DNA damage sensor activity"/>
    <property type="evidence" value="ECO:0007669"/>
    <property type="project" value="InterPro"/>
</dbReference>
<keyword evidence="8" id="KW-0175">Coiled coil</keyword>
<sequence length="832" mass="88619">MSDTLPETLSDPCPPKTRSDLEWDRILEALAARCASPGGRRAARELRFAGTRAEVLRSFAEVREAVTLDAAGEPLPVGEVPEIGAALDRARIGAVLSNQELREVLTVLGGARTLRQYLQNRRAKAPALNAACATDPALDDLSRDLASAFDLDGLLSDKASPRLGELRAEWRAMRERLIRRLEELIHKHEDILQDRYWTERDGRYVLPVRSDAHERFAGIVHAASASGATLFVEPRTLVEQGNRMKMLDAEVTREEQAIYAELTARVGDVIESVAAAARALSHADLRAGSARLAKDLSLHFPEVPEEAFAGAGPGAGRAGRAEALEDAGEGAQTPPPSIDLLGARHPLLALDGVKVVPSDLTVHAGRSMVISGPNAGGKTVALKTLGLAALMVRAGLPIPAKTGSRVALFEVVLTDVGDEQNLHKNLSTFSAHVRNIAEILGETRPGALVLLDELAVGTDPREGEALAAAVLDSLCARGGTVACTTHYEGLKALALGDGRFENASVGFDLGSMSPTFQLTAGIPGSSSALAVARRYGVPATVLERAERFLSREAVDFEQMVEKLAAERRALELARADAEREADAARARQRELQGEIKRLREKERAVLSKEGEAVLSGLRRAREELRTAQTRLRGRPTEEDLRTVSRTLDAIGQKIAIGGELETKPPEPTVPRGAVQAGAIKVGTKVYVPRLRAEAEVVEVLSGGQLRVAAGPLKLTTSIAEIQSSTAAAPAAAPARKVQLDAASDPEVPVQTSTNTVDLRGLRAHEAVSMAEQFIDRALGAGLGVVFLIHGHGTGALRDAVQESLRGNRYVARSRAGTQGEGGGGVTVAWLKW</sequence>
<dbReference type="PANTHER" id="PTHR48466">
    <property type="entry name" value="OS10G0509000 PROTEIN-RELATED"/>
    <property type="match status" value="1"/>
</dbReference>
<dbReference type="SMART" id="SM00463">
    <property type="entry name" value="SMR"/>
    <property type="match status" value="1"/>
</dbReference>
<dbReference type="HAMAP" id="MF_00092">
    <property type="entry name" value="MutS2"/>
    <property type="match status" value="1"/>
</dbReference>
<evidence type="ECO:0000256" key="6">
    <source>
        <dbReference type="ARBA" id="ARBA00023125"/>
    </source>
</evidence>
<evidence type="ECO:0000256" key="8">
    <source>
        <dbReference type="SAM" id="Coils"/>
    </source>
</evidence>
<dbReference type="OrthoDB" id="9808166at2"/>
<comment type="function">
    <text evidence="7">Endonuclease that is involved in the suppression of homologous recombination and thus may have a key role in the control of bacterial genetic diversity.</text>
</comment>
<evidence type="ECO:0000256" key="2">
    <source>
        <dbReference type="ARBA" id="ARBA00022741"/>
    </source>
</evidence>
<dbReference type="GO" id="GO:0004519">
    <property type="term" value="F:endonuclease activity"/>
    <property type="evidence" value="ECO:0007669"/>
    <property type="project" value="UniProtKB-UniRule"/>
</dbReference>
<evidence type="ECO:0000256" key="7">
    <source>
        <dbReference type="HAMAP-Rule" id="MF_00092"/>
    </source>
</evidence>
<name>A0A017T9G7_9BACT</name>
<dbReference type="InterPro" id="IPR027417">
    <property type="entry name" value="P-loop_NTPase"/>
</dbReference>
<dbReference type="PANTHER" id="PTHR48466:SF2">
    <property type="entry name" value="OS10G0509000 PROTEIN"/>
    <property type="match status" value="1"/>
</dbReference>
<dbReference type="GO" id="GO:0016887">
    <property type="term" value="F:ATP hydrolysis activity"/>
    <property type="evidence" value="ECO:0007669"/>
    <property type="project" value="InterPro"/>
</dbReference>
<feature type="coiled-coil region" evidence="8">
    <location>
        <begin position="553"/>
        <end position="601"/>
    </location>
</feature>
<dbReference type="Gene3D" id="3.30.1370.110">
    <property type="match status" value="1"/>
</dbReference>
<dbReference type="SUPFAM" id="SSF48334">
    <property type="entry name" value="DNA repair protein MutS, domain III"/>
    <property type="match status" value="1"/>
</dbReference>
<dbReference type="InterPro" id="IPR045076">
    <property type="entry name" value="MutS"/>
</dbReference>
<dbReference type="STRING" id="1192034.CAP_2891"/>
<dbReference type="InterPro" id="IPR036187">
    <property type="entry name" value="DNA_mismatch_repair_MutS_sf"/>
</dbReference>
<dbReference type="SUPFAM" id="SSF160443">
    <property type="entry name" value="SMR domain-like"/>
    <property type="match status" value="1"/>
</dbReference>
<reference evidence="11 12" key="1">
    <citation type="submission" date="2013-05" db="EMBL/GenBank/DDBJ databases">
        <title>Genome assembly of Chondromyces apiculatus DSM 436.</title>
        <authorList>
            <person name="Sharma G."/>
            <person name="Khatri I."/>
            <person name="Kaur C."/>
            <person name="Mayilraj S."/>
            <person name="Subramanian S."/>
        </authorList>
    </citation>
    <scope>NUCLEOTIDE SEQUENCE [LARGE SCALE GENOMIC DNA]</scope>
    <source>
        <strain evidence="11 12">DSM 436</strain>
    </source>
</reference>
<dbReference type="SMART" id="SM00533">
    <property type="entry name" value="MUTSd"/>
    <property type="match status" value="1"/>
</dbReference>
<feature type="domain" description="Smr" evidence="10">
    <location>
        <begin position="756"/>
        <end position="831"/>
    </location>
</feature>
<dbReference type="Gene3D" id="3.40.50.300">
    <property type="entry name" value="P-loop containing nucleotide triphosphate hydrolases"/>
    <property type="match status" value="1"/>
</dbReference>
<dbReference type="Proteomes" id="UP000019678">
    <property type="component" value="Unassembled WGS sequence"/>
</dbReference>
<evidence type="ECO:0000313" key="12">
    <source>
        <dbReference type="Proteomes" id="UP000019678"/>
    </source>
</evidence>
<organism evidence="11 12">
    <name type="scientific">Chondromyces apiculatus DSM 436</name>
    <dbReference type="NCBI Taxonomy" id="1192034"/>
    <lineage>
        <taxon>Bacteria</taxon>
        <taxon>Pseudomonadati</taxon>
        <taxon>Myxococcota</taxon>
        <taxon>Polyangia</taxon>
        <taxon>Polyangiales</taxon>
        <taxon>Polyangiaceae</taxon>
        <taxon>Chondromyces</taxon>
    </lineage>
</organism>
<comment type="function">
    <text evidence="7">Acts as a ribosome collision sensor, splitting the ribosome into its 2 subunits. Detects stalled/collided 70S ribosomes which it binds and splits by an ATP-hydrolysis driven conformational change. Acts upstream of the ribosome quality control system (RQC), a ribosome-associated complex that mediates the extraction of incompletely synthesized nascent chains from stalled ribosomes and their subsequent degradation. Probably generates substrates for RQC.</text>
</comment>
<comment type="similarity">
    <text evidence="7">Belongs to the DNA mismatch repair MutS family. MutS2 subfamily.</text>
</comment>
<keyword evidence="7" id="KW-0255">Endonuclease</keyword>
<evidence type="ECO:0000259" key="10">
    <source>
        <dbReference type="PROSITE" id="PS50828"/>
    </source>
</evidence>
<dbReference type="GO" id="GO:0030983">
    <property type="term" value="F:mismatched DNA binding"/>
    <property type="evidence" value="ECO:0007669"/>
    <property type="project" value="InterPro"/>
</dbReference>
<evidence type="ECO:0000256" key="3">
    <source>
        <dbReference type="ARBA" id="ARBA00022801"/>
    </source>
</evidence>
<proteinExistence type="inferred from homology"/>
<keyword evidence="5 7" id="KW-0694">RNA-binding</keyword>
<dbReference type="InterPro" id="IPR005747">
    <property type="entry name" value="MutS2"/>
</dbReference>
<dbReference type="InterPro" id="IPR007696">
    <property type="entry name" value="DNA_mismatch_repair_MutS_core"/>
</dbReference>
<dbReference type="SUPFAM" id="SSF52540">
    <property type="entry name" value="P-loop containing nucleoside triphosphate hydrolases"/>
    <property type="match status" value="1"/>
</dbReference>
<dbReference type="Pfam" id="PF00488">
    <property type="entry name" value="MutS_V"/>
    <property type="match status" value="1"/>
</dbReference>
<dbReference type="NCBIfam" id="TIGR01069">
    <property type="entry name" value="mutS2"/>
    <property type="match status" value="1"/>
</dbReference>
<dbReference type="EMBL" id="ASRX01000020">
    <property type="protein sequence ID" value="EYF05889.1"/>
    <property type="molecule type" value="Genomic_DNA"/>
</dbReference>
<comment type="caution">
    <text evidence="11">The sequence shown here is derived from an EMBL/GenBank/DDBJ whole genome shotgun (WGS) entry which is preliminary data.</text>
</comment>
<dbReference type="Pfam" id="PF01713">
    <property type="entry name" value="Smr"/>
    <property type="match status" value="1"/>
</dbReference>
<dbReference type="GO" id="GO:0043023">
    <property type="term" value="F:ribosomal large subunit binding"/>
    <property type="evidence" value="ECO:0007669"/>
    <property type="project" value="UniProtKB-UniRule"/>
</dbReference>
<dbReference type="PIRSF" id="PIRSF005814">
    <property type="entry name" value="MutS_YshD"/>
    <property type="match status" value="1"/>
</dbReference>
<dbReference type="Pfam" id="PF20297">
    <property type="entry name" value="MSSS"/>
    <property type="match status" value="1"/>
</dbReference>
<feature type="binding site" evidence="7">
    <location>
        <begin position="372"/>
        <end position="379"/>
    </location>
    <ligand>
        <name>ATP</name>
        <dbReference type="ChEBI" id="CHEBI:30616"/>
    </ligand>
</feature>
<dbReference type="InterPro" id="IPR036063">
    <property type="entry name" value="Smr_dom_sf"/>
</dbReference>
<evidence type="ECO:0000256" key="5">
    <source>
        <dbReference type="ARBA" id="ARBA00022884"/>
    </source>
</evidence>
<keyword evidence="1 7" id="KW-0699">rRNA-binding</keyword>
<dbReference type="GO" id="GO:0072344">
    <property type="term" value="P:rescue of stalled ribosome"/>
    <property type="evidence" value="ECO:0007669"/>
    <property type="project" value="UniProtKB-UniRule"/>
</dbReference>
<dbReference type="SMART" id="SM00534">
    <property type="entry name" value="MUTSac"/>
    <property type="match status" value="1"/>
</dbReference>
<dbReference type="EC" id="3.6.4.-" evidence="7"/>
<dbReference type="InterPro" id="IPR046893">
    <property type="entry name" value="MSSS"/>
</dbReference>
<evidence type="ECO:0000256" key="4">
    <source>
        <dbReference type="ARBA" id="ARBA00022840"/>
    </source>
</evidence>
<comment type="subunit">
    <text evidence="7">Homodimer. Binds to stalled ribosomes, contacting rRNA.</text>
</comment>
<dbReference type="GO" id="GO:0019843">
    <property type="term" value="F:rRNA binding"/>
    <property type="evidence" value="ECO:0007669"/>
    <property type="project" value="UniProtKB-UniRule"/>
</dbReference>
<dbReference type="eggNOG" id="COG1193">
    <property type="taxonomic scope" value="Bacteria"/>
</dbReference>